<feature type="repeat" description="WD" evidence="3">
    <location>
        <begin position="726"/>
        <end position="758"/>
    </location>
</feature>
<feature type="region of interest" description="Disordered" evidence="4">
    <location>
        <begin position="262"/>
        <end position="284"/>
    </location>
</feature>
<dbReference type="PROSITE" id="PS00678">
    <property type="entry name" value="WD_REPEATS_1"/>
    <property type="match status" value="7"/>
</dbReference>
<feature type="repeat" description="WD" evidence="3">
    <location>
        <begin position="943"/>
        <end position="976"/>
    </location>
</feature>
<dbReference type="InterPro" id="IPR011047">
    <property type="entry name" value="Quinoprotein_ADH-like_sf"/>
</dbReference>
<keyword evidence="2" id="KW-0677">Repeat</keyword>
<keyword evidence="5" id="KW-1133">Transmembrane helix</keyword>
<feature type="repeat" description="WD" evidence="3">
    <location>
        <begin position="629"/>
        <end position="670"/>
    </location>
</feature>
<keyword evidence="1 3" id="KW-0853">WD repeat</keyword>
<comment type="caution">
    <text evidence="7">The sequence shown here is derived from an EMBL/GenBank/DDBJ whole genome shotgun (WGS) entry which is preliminary data.</text>
</comment>
<dbReference type="PANTHER" id="PTHR19879">
    <property type="entry name" value="TRANSCRIPTION INITIATION FACTOR TFIID"/>
    <property type="match status" value="1"/>
</dbReference>
<dbReference type="PROSITE" id="PS50082">
    <property type="entry name" value="WD_REPEATS_2"/>
    <property type="match status" value="11"/>
</dbReference>
<feature type="repeat" description="WD" evidence="3">
    <location>
        <begin position="850"/>
        <end position="883"/>
    </location>
</feature>
<feature type="repeat" description="WD" evidence="3">
    <location>
        <begin position="988"/>
        <end position="1021"/>
    </location>
</feature>
<dbReference type="SUPFAM" id="SSF50978">
    <property type="entry name" value="WD40 repeat-like"/>
    <property type="match status" value="1"/>
</dbReference>
<dbReference type="Pfam" id="PF00069">
    <property type="entry name" value="Pkinase"/>
    <property type="match status" value="1"/>
</dbReference>
<dbReference type="SUPFAM" id="SSF50998">
    <property type="entry name" value="Quinoprotein alcohol dehydrogenase-like"/>
    <property type="match status" value="1"/>
</dbReference>
<evidence type="ECO:0000256" key="2">
    <source>
        <dbReference type="ARBA" id="ARBA00022737"/>
    </source>
</evidence>
<feature type="repeat" description="WD" evidence="3">
    <location>
        <begin position="1090"/>
        <end position="1113"/>
    </location>
</feature>
<evidence type="ECO:0000256" key="5">
    <source>
        <dbReference type="SAM" id="Phobius"/>
    </source>
</evidence>
<evidence type="ECO:0000256" key="4">
    <source>
        <dbReference type="SAM" id="MobiDB-lite"/>
    </source>
</evidence>
<dbReference type="PROSITE" id="PS50011">
    <property type="entry name" value="PROTEIN_KINASE_DOM"/>
    <property type="match status" value="1"/>
</dbReference>
<gene>
    <name evidence="7" type="ORF">GCM10009850_009560</name>
</gene>
<dbReference type="InterPro" id="IPR049052">
    <property type="entry name" value="nSTAND1"/>
</dbReference>
<keyword evidence="8" id="KW-1185">Reference proteome</keyword>
<keyword evidence="5" id="KW-0472">Membrane</keyword>
<dbReference type="CDD" id="cd00200">
    <property type="entry name" value="WD40"/>
    <property type="match status" value="2"/>
</dbReference>
<evidence type="ECO:0000256" key="1">
    <source>
        <dbReference type="ARBA" id="ARBA00022574"/>
    </source>
</evidence>
<organism evidence="7 8">
    <name type="scientific">Nonomuraea monospora</name>
    <dbReference type="NCBI Taxonomy" id="568818"/>
    <lineage>
        <taxon>Bacteria</taxon>
        <taxon>Bacillati</taxon>
        <taxon>Actinomycetota</taxon>
        <taxon>Actinomycetes</taxon>
        <taxon>Streptosporangiales</taxon>
        <taxon>Streptosporangiaceae</taxon>
        <taxon>Nonomuraea</taxon>
    </lineage>
</organism>
<dbReference type="Pfam" id="PF00400">
    <property type="entry name" value="WD40"/>
    <property type="match status" value="11"/>
</dbReference>
<feature type="transmembrane region" description="Helical" evidence="5">
    <location>
        <begin position="451"/>
        <end position="473"/>
    </location>
</feature>
<evidence type="ECO:0000259" key="6">
    <source>
        <dbReference type="PROSITE" id="PS50011"/>
    </source>
</evidence>
<reference evidence="7 8" key="1">
    <citation type="journal article" date="2019" name="Int. J. Syst. Evol. Microbiol.">
        <title>The Global Catalogue of Microorganisms (GCM) 10K type strain sequencing project: providing services to taxonomists for standard genome sequencing and annotation.</title>
        <authorList>
            <consortium name="The Broad Institute Genomics Platform"/>
            <consortium name="The Broad Institute Genome Sequencing Center for Infectious Disease"/>
            <person name="Wu L."/>
            <person name="Ma J."/>
        </authorList>
    </citation>
    <scope>NUCLEOTIDE SEQUENCE [LARGE SCALE GENOMIC DNA]</scope>
    <source>
        <strain evidence="7 8">JCM 16114</strain>
    </source>
</reference>
<dbReference type="InterPro" id="IPR015943">
    <property type="entry name" value="WD40/YVTN_repeat-like_dom_sf"/>
</dbReference>
<evidence type="ECO:0000313" key="8">
    <source>
        <dbReference type="Proteomes" id="UP001499843"/>
    </source>
</evidence>
<feature type="repeat" description="WD" evidence="3">
    <location>
        <begin position="813"/>
        <end position="845"/>
    </location>
</feature>
<dbReference type="PRINTS" id="PR00320">
    <property type="entry name" value="GPROTEINBRPT"/>
</dbReference>
<dbReference type="Proteomes" id="UP001499843">
    <property type="component" value="Unassembled WGS sequence"/>
</dbReference>
<dbReference type="Gene3D" id="2.130.10.10">
    <property type="entry name" value="YVTN repeat-like/Quinoprotein amine dehydrogenase"/>
    <property type="match status" value="4"/>
</dbReference>
<dbReference type="SMART" id="SM00220">
    <property type="entry name" value="S_TKc"/>
    <property type="match status" value="1"/>
</dbReference>
<dbReference type="PROSITE" id="PS00108">
    <property type="entry name" value="PROTEIN_KINASE_ST"/>
    <property type="match status" value="1"/>
</dbReference>
<dbReference type="InterPro" id="IPR000719">
    <property type="entry name" value="Prot_kinase_dom"/>
</dbReference>
<keyword evidence="5" id="KW-0812">Transmembrane</keyword>
<dbReference type="RefSeq" id="WP_344471006.1">
    <property type="nucleotide sequence ID" value="NZ_BAAAQX010000002.1"/>
</dbReference>
<protein>
    <recommendedName>
        <fullName evidence="6">Protein kinase domain-containing protein</fullName>
    </recommendedName>
</protein>
<feature type="repeat" description="WD" evidence="3">
    <location>
        <begin position="1125"/>
        <end position="1166"/>
    </location>
</feature>
<feature type="repeat" description="WD" evidence="3">
    <location>
        <begin position="1034"/>
        <end position="1075"/>
    </location>
</feature>
<name>A0ABN3C878_9ACTN</name>
<dbReference type="Gene3D" id="1.10.510.10">
    <property type="entry name" value="Transferase(Phosphotransferase) domain 1"/>
    <property type="match status" value="1"/>
</dbReference>
<proteinExistence type="predicted"/>
<dbReference type="InterPro" id="IPR020472">
    <property type="entry name" value="WD40_PAC1"/>
</dbReference>
<dbReference type="EMBL" id="BAAAQX010000002">
    <property type="protein sequence ID" value="GAA2205498.1"/>
    <property type="molecule type" value="Genomic_DNA"/>
</dbReference>
<dbReference type="CDD" id="cd14014">
    <property type="entry name" value="STKc_PknB_like"/>
    <property type="match status" value="1"/>
</dbReference>
<feature type="repeat" description="WD" evidence="3">
    <location>
        <begin position="772"/>
        <end position="813"/>
    </location>
</feature>
<dbReference type="SMART" id="SM00320">
    <property type="entry name" value="WD40"/>
    <property type="match status" value="14"/>
</dbReference>
<dbReference type="Pfam" id="PF20703">
    <property type="entry name" value="nSTAND1"/>
    <property type="match status" value="1"/>
</dbReference>
<dbReference type="InterPro" id="IPR008271">
    <property type="entry name" value="Ser/Thr_kinase_AS"/>
</dbReference>
<evidence type="ECO:0000256" key="3">
    <source>
        <dbReference type="PROSITE-ProRule" id="PRU00221"/>
    </source>
</evidence>
<dbReference type="InterPro" id="IPR001680">
    <property type="entry name" value="WD40_rpt"/>
</dbReference>
<evidence type="ECO:0000313" key="7">
    <source>
        <dbReference type="EMBL" id="GAA2205498.1"/>
    </source>
</evidence>
<feature type="repeat" description="WD" evidence="3">
    <location>
        <begin position="583"/>
        <end position="624"/>
    </location>
</feature>
<dbReference type="SUPFAM" id="SSF56112">
    <property type="entry name" value="Protein kinase-like (PK-like)"/>
    <property type="match status" value="1"/>
</dbReference>
<dbReference type="InterPro" id="IPR019775">
    <property type="entry name" value="WD40_repeat_CS"/>
</dbReference>
<accession>A0ABN3C878</accession>
<dbReference type="PROSITE" id="PS50294">
    <property type="entry name" value="WD_REPEATS_REGION"/>
    <property type="match status" value="9"/>
</dbReference>
<sequence>MAANLLIAQDPPQIGAYHLWRRLGAGGQGVVYEAYTASGAPVAVKLLHPGVPPRPPRREVQTASMVTGPWIAQVLAFELGEPAYIVSELVRGPDLGELIADGGALAGPALEALAFAVAAALAAIHAAGVVHRDLKPENVIIGESGPRVVDFGLARLLDQQQTESGGQPGTLPYLAPELISAGDDDRARPAADLFAWGALLLFAATGRHEFERQAPAAVIDALRSHHPDVSVLPERLRPWAAAALSKTPEDRPTAAQVTDALRDRLQASPAMPRSRRDGRASPEETAELCFSGLSREQQDALPAVLLRMVTPVDHAGDPGYRPGTVDRREFDDTVPVDSAVLDDLLRRVEERGITRSTAGSVRINSAVLSTWGRLRAWISDEGAGLVEFDTIRRRARTWRDDNSPRALLDRKQLDSANQWATARHHTTLNAAERSFLAESNRARAWAAFRNGILSVVLATLLVAAIGGVIWATYEQDVAGRQRNDAVSRQLALAAAQLRGSDASLAMQLSLAAYRRAPTAQALGSLLDSTATHAATRLPGLVPAGSAALALSADGSLLATGGADGAAVLQNVADPRHAVVQGHVKHEDGLILSMAFHPSLAVLATGGSDKKIRLWNVSDPARPAMLGFQLDGGGKAIQSLAFRSDGMVLAAGNADGTIQLWRTSNPRNPSALSAAFPGPWRSKKASAIRSAIFSPDGRSLVAGSADGGVGSYDVAEPERPMPTGSKLTGPESAVFSLAFDSNGATLAAGAGDGQVWLWDTTDISRPKPVVHEIEPSAGPVNSVVFSPPGAELAIGSADGTARIWDLGNEQTTAVLPHPEAVTGLAFGPKGILVTAAIDRFTRVWHLPGPALTGPAGTVFTVAYNRAGTILAAGSDDGKVWLWDLTGREGPVRLEPLASTAGLQYGGTVAFHPAKDLLAVGSITGPVELWDMTNPHHPLTIGEPLTGPGPYLQSVVFSPDGATLAAAGNDKTVHLWDVTHPETPEPLPSLDGPEDAIIQVAFSPSGRTLAAGSRDYTTSLWDLTDLKHPKPLGLPLSGPDGVNSAVTFSRDGSTLATGNDDKTIWLWDVRNLQRPARLSAPLTGPVGSPFWLEFSPDGTTLASANKDDTITVWNMTGPYPPTLRATLTGPTGDVLALAHHPDGKTLAASGHDRTVRIWNTDPAAAATYICSIVGTPITEAEWRRHAPGVPYAPPCP</sequence>
<dbReference type="PANTHER" id="PTHR19879:SF9">
    <property type="entry name" value="TRANSCRIPTION INITIATION FACTOR TFIID SUBUNIT 5"/>
    <property type="match status" value="1"/>
</dbReference>
<dbReference type="InterPro" id="IPR011009">
    <property type="entry name" value="Kinase-like_dom_sf"/>
</dbReference>
<dbReference type="InterPro" id="IPR036322">
    <property type="entry name" value="WD40_repeat_dom_sf"/>
</dbReference>
<feature type="domain" description="Protein kinase" evidence="6">
    <location>
        <begin position="17"/>
        <end position="265"/>
    </location>
</feature>
<dbReference type="Gene3D" id="3.30.200.20">
    <property type="entry name" value="Phosphorylase Kinase, domain 1"/>
    <property type="match status" value="1"/>
</dbReference>